<gene>
    <name evidence="1" type="ORF">J5Y10_04995</name>
</gene>
<dbReference type="EMBL" id="JAGIZA010000003">
    <property type="protein sequence ID" value="MBP0492131.1"/>
    <property type="molecule type" value="Genomic_DNA"/>
</dbReference>
<dbReference type="AlphaFoldDB" id="A0A940S3D8"/>
<comment type="caution">
    <text evidence="1">The sequence shown here is derived from an EMBL/GenBank/DDBJ whole genome shotgun (WGS) entry which is preliminary data.</text>
</comment>
<protein>
    <submittedName>
        <fullName evidence="1">Uncharacterized protein</fullName>
    </submittedName>
</protein>
<sequence length="58" mass="6554">MGRPPLNDHDKSVLLRFPPGLRDRMDAVLHAGESRTSFIQALIVAEVERREAEKKPTT</sequence>
<proteinExistence type="predicted"/>
<evidence type="ECO:0000313" key="2">
    <source>
        <dbReference type="Proteomes" id="UP000677537"/>
    </source>
</evidence>
<dbReference type="RefSeq" id="WP_209371387.1">
    <property type="nucleotide sequence ID" value="NZ_JAGIZA010000003.1"/>
</dbReference>
<dbReference type="Proteomes" id="UP000677537">
    <property type="component" value="Unassembled WGS sequence"/>
</dbReference>
<reference evidence="1" key="1">
    <citation type="submission" date="2021-03" db="EMBL/GenBank/DDBJ databases">
        <authorList>
            <person name="So Y."/>
        </authorList>
    </citation>
    <scope>NUCLEOTIDE SEQUENCE</scope>
    <source>
        <strain evidence="1">SG15</strain>
    </source>
</reference>
<dbReference type="NCBIfam" id="NF041551">
    <property type="entry name" value="YlcI_YnfO_N"/>
    <property type="match status" value="1"/>
</dbReference>
<accession>A0A940S3D8</accession>
<evidence type="ECO:0000313" key="1">
    <source>
        <dbReference type="EMBL" id="MBP0492131.1"/>
    </source>
</evidence>
<keyword evidence="2" id="KW-1185">Reference proteome</keyword>
<organism evidence="1 2">
    <name type="scientific">Roseomonas indoligenes</name>
    <dbReference type="NCBI Taxonomy" id="2820811"/>
    <lineage>
        <taxon>Bacteria</taxon>
        <taxon>Pseudomonadati</taxon>
        <taxon>Pseudomonadota</taxon>
        <taxon>Alphaproteobacteria</taxon>
        <taxon>Acetobacterales</taxon>
        <taxon>Roseomonadaceae</taxon>
        <taxon>Roseomonas</taxon>
    </lineage>
</organism>
<name>A0A940S3D8_9PROT</name>